<gene>
    <name evidence="1" type="ORF">CTI12_AA584140</name>
</gene>
<comment type="caution">
    <text evidence="1">The sequence shown here is derived from an EMBL/GenBank/DDBJ whole genome shotgun (WGS) entry which is preliminary data.</text>
</comment>
<evidence type="ECO:0000313" key="1">
    <source>
        <dbReference type="EMBL" id="PWA38124.1"/>
    </source>
</evidence>
<keyword evidence="2" id="KW-1185">Reference proteome</keyword>
<organism evidence="1 2">
    <name type="scientific">Artemisia annua</name>
    <name type="common">Sweet wormwood</name>
    <dbReference type="NCBI Taxonomy" id="35608"/>
    <lineage>
        <taxon>Eukaryota</taxon>
        <taxon>Viridiplantae</taxon>
        <taxon>Streptophyta</taxon>
        <taxon>Embryophyta</taxon>
        <taxon>Tracheophyta</taxon>
        <taxon>Spermatophyta</taxon>
        <taxon>Magnoliopsida</taxon>
        <taxon>eudicotyledons</taxon>
        <taxon>Gunneridae</taxon>
        <taxon>Pentapetalae</taxon>
        <taxon>asterids</taxon>
        <taxon>campanulids</taxon>
        <taxon>Asterales</taxon>
        <taxon>Asteraceae</taxon>
        <taxon>Asteroideae</taxon>
        <taxon>Anthemideae</taxon>
        <taxon>Artemisiinae</taxon>
        <taxon>Artemisia</taxon>
    </lineage>
</organism>
<dbReference type="EMBL" id="PKPP01015971">
    <property type="protein sequence ID" value="PWA38124.1"/>
    <property type="molecule type" value="Genomic_DNA"/>
</dbReference>
<keyword evidence="1" id="KW-0489">Methyltransferase</keyword>
<dbReference type="Proteomes" id="UP000245207">
    <property type="component" value="Unassembled WGS sequence"/>
</dbReference>
<dbReference type="STRING" id="35608.A0A2U1KMY0"/>
<evidence type="ECO:0000313" key="2">
    <source>
        <dbReference type="Proteomes" id="UP000245207"/>
    </source>
</evidence>
<accession>A0A2U1KMY0</accession>
<dbReference type="GO" id="GO:0032259">
    <property type="term" value="P:methylation"/>
    <property type="evidence" value="ECO:0007669"/>
    <property type="project" value="UniProtKB-KW"/>
</dbReference>
<dbReference type="GO" id="GO:0008168">
    <property type="term" value="F:methyltransferase activity"/>
    <property type="evidence" value="ECO:0007669"/>
    <property type="project" value="UniProtKB-KW"/>
</dbReference>
<dbReference type="OrthoDB" id="441812at2759"/>
<proteinExistence type="predicted"/>
<keyword evidence="1" id="KW-0808">Transferase</keyword>
<sequence>MEDFIKVQMARNGAKEIFHGAREFFHGAEGLSDTWKTSSRFKWQEMGRKRFFMEQGSFFMEQKAPQPVDSKFNDFLPWLRQKFGAEITSHLLIKKSKIDTQDNLPTKVSSLLGKDVSNRANLALVILLQQKLGRASKWVPNISSLPPTYFGVITNKFYQVQVVVASQLKDLTVRNWQGLHLISAPELVSLCFEGLQSQWFRFSSYGLCLWRMWIYVLFKECYYKPNKPDAHTIFDLLQQIHSVKYLTLNLENFQLPYGTIADDAMRGLNLQASQTDGLIFVSVTGQTMELG</sequence>
<name>A0A2U1KMY0_ARTAN</name>
<protein>
    <submittedName>
        <fullName evidence="1">Rubisco LS methyltransferase, substrate-binding domain-containing protein</fullName>
    </submittedName>
</protein>
<dbReference type="AlphaFoldDB" id="A0A2U1KMY0"/>
<reference evidence="1 2" key="1">
    <citation type="journal article" date="2018" name="Mol. Plant">
        <title>The genome of Artemisia annua provides insight into the evolution of Asteraceae family and artemisinin biosynthesis.</title>
        <authorList>
            <person name="Shen Q."/>
            <person name="Zhang L."/>
            <person name="Liao Z."/>
            <person name="Wang S."/>
            <person name="Yan T."/>
            <person name="Shi P."/>
            <person name="Liu M."/>
            <person name="Fu X."/>
            <person name="Pan Q."/>
            <person name="Wang Y."/>
            <person name="Lv Z."/>
            <person name="Lu X."/>
            <person name="Zhang F."/>
            <person name="Jiang W."/>
            <person name="Ma Y."/>
            <person name="Chen M."/>
            <person name="Hao X."/>
            <person name="Li L."/>
            <person name="Tang Y."/>
            <person name="Lv G."/>
            <person name="Zhou Y."/>
            <person name="Sun X."/>
            <person name="Brodelius P.E."/>
            <person name="Rose J.K.C."/>
            <person name="Tang K."/>
        </authorList>
    </citation>
    <scope>NUCLEOTIDE SEQUENCE [LARGE SCALE GENOMIC DNA]</scope>
    <source>
        <strain evidence="2">cv. Huhao1</strain>
        <tissue evidence="1">Leaf</tissue>
    </source>
</reference>